<accession>A0A1I0J7J3</accession>
<evidence type="ECO:0000259" key="7">
    <source>
        <dbReference type="Pfam" id="PF00107"/>
    </source>
</evidence>
<dbReference type="InterPro" id="IPR011032">
    <property type="entry name" value="GroES-like_sf"/>
</dbReference>
<evidence type="ECO:0000256" key="3">
    <source>
        <dbReference type="ARBA" id="ARBA00022723"/>
    </source>
</evidence>
<evidence type="ECO:0000313" key="11">
    <source>
        <dbReference type="Proteomes" id="UP000199320"/>
    </source>
</evidence>
<evidence type="ECO:0000259" key="8">
    <source>
        <dbReference type="Pfam" id="PF08240"/>
    </source>
</evidence>
<dbReference type="PANTHER" id="PTHR43161:SF23">
    <property type="entry name" value="(R,R)-BUTANEDIOL DEHYDROGENASE-RELATED"/>
    <property type="match status" value="1"/>
</dbReference>
<evidence type="ECO:0000256" key="4">
    <source>
        <dbReference type="ARBA" id="ARBA00022833"/>
    </source>
</evidence>
<dbReference type="Gene3D" id="3.40.50.720">
    <property type="entry name" value="NAD(P)-binding Rossmann-like Domain"/>
    <property type="match status" value="1"/>
</dbReference>
<dbReference type="InterPro" id="IPR013154">
    <property type="entry name" value="ADH-like_N"/>
</dbReference>
<dbReference type="InterPro" id="IPR002328">
    <property type="entry name" value="ADH_Zn_CS"/>
</dbReference>
<evidence type="ECO:0000313" key="9">
    <source>
        <dbReference type="EMBL" id="SDD74281.1"/>
    </source>
</evidence>
<evidence type="ECO:0000313" key="10">
    <source>
        <dbReference type="EMBL" id="SEU05854.1"/>
    </source>
</evidence>
<dbReference type="GO" id="GO:0034079">
    <property type="term" value="P:butanediol biosynthetic process"/>
    <property type="evidence" value="ECO:0007669"/>
    <property type="project" value="TreeGrafter"/>
</dbReference>
<proteinExistence type="inferred from homology"/>
<evidence type="ECO:0000313" key="12">
    <source>
        <dbReference type="Proteomes" id="UP000324021"/>
    </source>
</evidence>
<dbReference type="Pfam" id="PF00107">
    <property type="entry name" value="ADH_zinc_N"/>
    <property type="match status" value="1"/>
</dbReference>
<reference evidence="10" key="2">
    <citation type="submission" date="2016-10" db="EMBL/GenBank/DDBJ databases">
        <authorList>
            <person name="de Groot N.N."/>
        </authorList>
    </citation>
    <scope>NUCLEOTIDE SEQUENCE [LARGE SCALE GENOMIC DNA]</scope>
    <source>
        <strain evidence="10">CDM_6</strain>
    </source>
</reference>
<dbReference type="GO" id="GO:0008270">
    <property type="term" value="F:zinc ion binding"/>
    <property type="evidence" value="ECO:0007669"/>
    <property type="project" value="InterPro"/>
</dbReference>
<evidence type="ECO:0000256" key="2">
    <source>
        <dbReference type="ARBA" id="ARBA00008072"/>
    </source>
</evidence>
<evidence type="ECO:0000256" key="1">
    <source>
        <dbReference type="ARBA" id="ARBA00001947"/>
    </source>
</evidence>
<dbReference type="OrthoDB" id="73567at2157"/>
<dbReference type="PROSITE" id="PS00059">
    <property type="entry name" value="ADH_ZINC"/>
    <property type="match status" value="1"/>
</dbReference>
<dbReference type="SUPFAM" id="SSF51735">
    <property type="entry name" value="NAD(P)-binding Rossmann-fold domains"/>
    <property type="match status" value="1"/>
</dbReference>
<dbReference type="EMBL" id="FOIC01000034">
    <property type="protein sequence ID" value="SEU05854.1"/>
    <property type="molecule type" value="Genomic_DNA"/>
</dbReference>
<name>A0A1I0J7J3_9EURY</name>
<dbReference type="CDD" id="cd08233">
    <property type="entry name" value="butanediol_DH_like"/>
    <property type="match status" value="1"/>
</dbReference>
<keyword evidence="4 6" id="KW-0862">Zinc</keyword>
<dbReference type="Gene3D" id="3.90.180.10">
    <property type="entry name" value="Medium-chain alcohol dehydrogenases, catalytic domain"/>
    <property type="match status" value="1"/>
</dbReference>
<dbReference type="RefSeq" id="WP_092935362.1">
    <property type="nucleotide sequence ID" value="NZ_FMZP01000044.1"/>
</dbReference>
<dbReference type="STRING" id="392421.SAMN04488694_1348"/>
<comment type="cofactor">
    <cofactor evidence="1 6">
        <name>Zn(2+)</name>
        <dbReference type="ChEBI" id="CHEBI:29105"/>
    </cofactor>
</comment>
<keyword evidence="11" id="KW-1185">Reference proteome</keyword>
<dbReference type="EMBL" id="FMZP01000044">
    <property type="protein sequence ID" value="SDD74281.1"/>
    <property type="molecule type" value="Genomic_DNA"/>
</dbReference>
<dbReference type="PANTHER" id="PTHR43161">
    <property type="entry name" value="SORBITOL DEHYDROGENASE"/>
    <property type="match status" value="1"/>
</dbReference>
<gene>
    <name evidence="10" type="ORF">SAMN04488694_1348</name>
    <name evidence="9" type="ORF">SAMN05192552_104416</name>
</gene>
<dbReference type="Proteomes" id="UP000324021">
    <property type="component" value="Unassembled WGS sequence"/>
</dbReference>
<dbReference type="Pfam" id="PF08240">
    <property type="entry name" value="ADH_N"/>
    <property type="match status" value="1"/>
</dbReference>
<dbReference type="GO" id="GO:0005737">
    <property type="term" value="C:cytoplasm"/>
    <property type="evidence" value="ECO:0007669"/>
    <property type="project" value="TreeGrafter"/>
</dbReference>
<evidence type="ECO:0000256" key="5">
    <source>
        <dbReference type="ARBA" id="ARBA00023002"/>
    </source>
</evidence>
<dbReference type="SUPFAM" id="SSF50129">
    <property type="entry name" value="GroES-like"/>
    <property type="match status" value="1"/>
</dbReference>
<reference evidence="11 12" key="1">
    <citation type="submission" date="2016-10" db="EMBL/GenBank/DDBJ databases">
        <authorList>
            <person name="Varghese N."/>
            <person name="Submissions S."/>
        </authorList>
    </citation>
    <scope>NUCLEOTIDE SEQUENCE [LARGE SCALE GENOMIC DNA]</scope>
    <source>
        <strain evidence="9 12">CDM_1</strain>
        <strain evidence="11">CDM_6</strain>
    </source>
</reference>
<protein>
    <submittedName>
        <fullName evidence="10">(R,R)-butanediol dehydrogenase / meso-butanediol dehydrogenase / diacetyl reductase</fullName>
    </submittedName>
</protein>
<dbReference type="AlphaFoldDB" id="A0A1I0J7J3"/>
<dbReference type="GO" id="GO:0030554">
    <property type="term" value="F:adenyl nucleotide binding"/>
    <property type="evidence" value="ECO:0007669"/>
    <property type="project" value="UniProtKB-ARBA"/>
</dbReference>
<feature type="domain" description="Alcohol dehydrogenase-like N-terminal" evidence="8">
    <location>
        <begin position="25"/>
        <end position="147"/>
    </location>
</feature>
<dbReference type="InterPro" id="IPR013149">
    <property type="entry name" value="ADH-like_C"/>
</dbReference>
<organism evidence="10 11">
    <name type="scientific">Natrinema hispanicum</name>
    <dbReference type="NCBI Taxonomy" id="392421"/>
    <lineage>
        <taxon>Archaea</taxon>
        <taxon>Methanobacteriati</taxon>
        <taxon>Methanobacteriota</taxon>
        <taxon>Stenosarchaea group</taxon>
        <taxon>Halobacteria</taxon>
        <taxon>Halobacteriales</taxon>
        <taxon>Natrialbaceae</taxon>
        <taxon>Natrinema</taxon>
    </lineage>
</organism>
<sequence>MRAAVYYEQEDVRVEDIEEPEGPAANEVRVAVEACGICGSDLHEYTAGPIFIPDEGEPNPVTGEELPIPMGHEFAGEVTEVGEGVSNISVGDHVAVNPIIYCDECQHCEAGNYHLCESGGFIGLSGGGGGLSEEVVVPEEKAITLPDSIPTEYGALVEPFSVGFHAVQTSDFSAGDSVAVYGTGPIGLTVIQVLQAAGAGTIYGVEPQDSRRHLASEVGADKTINPIETDAAEYITEQTDGGVDVAFEAAGIEQTVQDAIASTAPSGNITIVSIFEETVELNPNEFVMGERTLSGTLAYEGGPQSDEEFGAVIGMFESEDLDPEALISSRIKLENVVEDGFEALLSPEREAVKILVEL</sequence>
<keyword evidence="5" id="KW-0560">Oxidoreductase</keyword>
<dbReference type="GO" id="GO:0043168">
    <property type="term" value="F:anion binding"/>
    <property type="evidence" value="ECO:0007669"/>
    <property type="project" value="UniProtKB-ARBA"/>
</dbReference>
<evidence type="ECO:0000256" key="6">
    <source>
        <dbReference type="RuleBase" id="RU361277"/>
    </source>
</evidence>
<comment type="similarity">
    <text evidence="2 6">Belongs to the zinc-containing alcohol dehydrogenase family.</text>
</comment>
<dbReference type="Proteomes" id="UP000199320">
    <property type="component" value="Unassembled WGS sequence"/>
</dbReference>
<dbReference type="InterPro" id="IPR036291">
    <property type="entry name" value="NAD(P)-bd_dom_sf"/>
</dbReference>
<dbReference type="GO" id="GO:0000721">
    <property type="term" value="F:(R,R)-butanediol dehydrogenase activity"/>
    <property type="evidence" value="ECO:0007669"/>
    <property type="project" value="TreeGrafter"/>
</dbReference>
<keyword evidence="3 6" id="KW-0479">Metal-binding</keyword>
<feature type="domain" description="Alcohol dehydrogenase-like C-terminal" evidence="7">
    <location>
        <begin position="185"/>
        <end position="309"/>
    </location>
</feature>